<feature type="non-terminal residue" evidence="15">
    <location>
        <position position="538"/>
    </location>
</feature>
<dbReference type="Pfam" id="PF04811">
    <property type="entry name" value="Sec23_trunk"/>
    <property type="match status" value="1"/>
</dbReference>
<evidence type="ECO:0000256" key="6">
    <source>
        <dbReference type="ARBA" id="ARBA00022892"/>
    </source>
</evidence>
<dbReference type="Proteomes" id="UP001626550">
    <property type="component" value="Unassembled WGS sequence"/>
</dbReference>
<feature type="domain" description="Zinc finger Sec23/Sec24-type" evidence="12">
    <location>
        <begin position="58"/>
        <end position="96"/>
    </location>
</feature>
<keyword evidence="5 10" id="KW-0862">Zinc</keyword>
<keyword evidence="3 10" id="KW-0479">Metal-binding</keyword>
<dbReference type="GO" id="GO:0046872">
    <property type="term" value="F:metal ion binding"/>
    <property type="evidence" value="ECO:0007669"/>
    <property type="project" value="UniProtKB-KW"/>
</dbReference>
<evidence type="ECO:0000256" key="11">
    <source>
        <dbReference type="SAM" id="MobiDB-lite"/>
    </source>
</evidence>
<dbReference type="GO" id="GO:0015031">
    <property type="term" value="P:protein transport"/>
    <property type="evidence" value="ECO:0007669"/>
    <property type="project" value="UniProtKB-KW"/>
</dbReference>
<evidence type="ECO:0000256" key="3">
    <source>
        <dbReference type="ARBA" id="ARBA00022723"/>
    </source>
</evidence>
<keyword evidence="9 10" id="KW-0968">Cytoplasmic vesicle</keyword>
<dbReference type="Pfam" id="PF04810">
    <property type="entry name" value="zf-Sec23_Sec24"/>
    <property type="match status" value="1"/>
</dbReference>
<dbReference type="PANTHER" id="PTHR11141">
    <property type="entry name" value="PROTEIN TRANSPORT PROTEIN SEC23"/>
    <property type="match status" value="1"/>
</dbReference>
<evidence type="ECO:0000256" key="5">
    <source>
        <dbReference type="ARBA" id="ARBA00022833"/>
    </source>
</evidence>
<evidence type="ECO:0000259" key="14">
    <source>
        <dbReference type="Pfam" id="PF08033"/>
    </source>
</evidence>
<dbReference type="InterPro" id="IPR037364">
    <property type="entry name" value="Sec23"/>
</dbReference>
<keyword evidence="2 10" id="KW-0813">Transport</keyword>
<feature type="region of interest" description="Disordered" evidence="11">
    <location>
        <begin position="209"/>
        <end position="229"/>
    </location>
</feature>
<comment type="subcellular location">
    <subcellularLocation>
        <location evidence="10">Cytoplasmic vesicle</location>
        <location evidence="10">COPII-coated vesicle membrane</location>
        <topology evidence="10">Peripheral membrane protein</topology>
        <orientation evidence="10">Cytoplasmic side</orientation>
    </subcellularLocation>
    <subcellularLocation>
        <location evidence="10">Endoplasmic reticulum membrane</location>
        <topology evidence="10">Peripheral membrane protein</topology>
        <orientation evidence="10">Cytoplasmic side</orientation>
    </subcellularLocation>
</comment>
<evidence type="ECO:0000313" key="15">
    <source>
        <dbReference type="EMBL" id="KAL3317396.1"/>
    </source>
</evidence>
<protein>
    <recommendedName>
        <fullName evidence="10">Protein transport protein SEC23</fullName>
    </recommendedName>
</protein>
<keyword evidence="6 10" id="KW-0931">ER-Golgi transport</keyword>
<dbReference type="InterPro" id="IPR036174">
    <property type="entry name" value="Znf_Sec23_Sec24_sf"/>
</dbReference>
<keyword evidence="8 10" id="KW-0472">Membrane</keyword>
<feature type="domain" description="Sec23/Sec24 trunk" evidence="13">
    <location>
        <begin position="125"/>
        <end position="400"/>
    </location>
</feature>
<comment type="function">
    <text evidence="10">Component of the coat protein complex II (COPII) which promotes the formation of transport vesicles from the endoplasmic reticulum (ER). The coat has two main functions, the physical deformation of the endoplasmic reticulum membrane into vesicles and the selection of cargo molecules.</text>
</comment>
<gene>
    <name evidence="15" type="primary">SEC23A</name>
    <name evidence="15" type="ORF">Ciccas_003946</name>
</gene>
<evidence type="ECO:0000259" key="13">
    <source>
        <dbReference type="Pfam" id="PF04811"/>
    </source>
</evidence>
<keyword evidence="10" id="KW-0963">Cytoplasm</keyword>
<dbReference type="AlphaFoldDB" id="A0ABD2QF68"/>
<dbReference type="InterPro" id="IPR012990">
    <property type="entry name" value="Beta-sandwich_Sec23_24"/>
</dbReference>
<dbReference type="Gene3D" id="2.60.40.1670">
    <property type="entry name" value="beta-sandwich domain of Sec23/24"/>
    <property type="match status" value="1"/>
</dbReference>
<proteinExistence type="inferred from homology"/>
<name>A0ABD2QF68_9PLAT</name>
<dbReference type="EMBL" id="JBJKFK010000389">
    <property type="protein sequence ID" value="KAL3317396.1"/>
    <property type="molecule type" value="Genomic_DNA"/>
</dbReference>
<dbReference type="Gene3D" id="2.30.30.380">
    <property type="entry name" value="Zn-finger domain of Sec23/24"/>
    <property type="match status" value="1"/>
</dbReference>
<evidence type="ECO:0000256" key="9">
    <source>
        <dbReference type="ARBA" id="ARBA00023329"/>
    </source>
</evidence>
<dbReference type="GO" id="GO:0005789">
    <property type="term" value="C:endoplasmic reticulum membrane"/>
    <property type="evidence" value="ECO:0007669"/>
    <property type="project" value="UniProtKB-SubCell"/>
</dbReference>
<dbReference type="GO" id="GO:0016192">
    <property type="term" value="P:vesicle-mediated transport"/>
    <property type="evidence" value="ECO:0007669"/>
    <property type="project" value="UniProtKB-KW"/>
</dbReference>
<dbReference type="Pfam" id="PF08033">
    <property type="entry name" value="Sec23_BS"/>
    <property type="match status" value="1"/>
</dbReference>
<dbReference type="PANTHER" id="PTHR11141:SF0">
    <property type="entry name" value="PROTEIN TRANSPORT PROTEIN SEC23"/>
    <property type="match status" value="1"/>
</dbReference>
<dbReference type="InterPro" id="IPR006896">
    <property type="entry name" value="Sec23/24_trunk_dom"/>
</dbReference>
<feature type="domain" description="Sec23/Sec24 beta-sandwich" evidence="14">
    <location>
        <begin position="412"/>
        <end position="512"/>
    </location>
</feature>
<dbReference type="GO" id="GO:0012507">
    <property type="term" value="C:ER to Golgi transport vesicle membrane"/>
    <property type="evidence" value="ECO:0007669"/>
    <property type="project" value="UniProtKB-SubCell"/>
</dbReference>
<evidence type="ECO:0000259" key="12">
    <source>
        <dbReference type="Pfam" id="PF04810"/>
    </source>
</evidence>
<organism evidence="15 16">
    <name type="scientific">Cichlidogyrus casuarinus</name>
    <dbReference type="NCBI Taxonomy" id="1844966"/>
    <lineage>
        <taxon>Eukaryota</taxon>
        <taxon>Metazoa</taxon>
        <taxon>Spiralia</taxon>
        <taxon>Lophotrochozoa</taxon>
        <taxon>Platyhelminthes</taxon>
        <taxon>Monogenea</taxon>
        <taxon>Monopisthocotylea</taxon>
        <taxon>Dactylogyridea</taxon>
        <taxon>Ancyrocephalidae</taxon>
        <taxon>Cichlidogyrus</taxon>
    </lineage>
</organism>
<dbReference type="SUPFAM" id="SSF82919">
    <property type="entry name" value="Zn-finger domain of Sec23/24"/>
    <property type="match status" value="1"/>
</dbReference>
<dbReference type="FunFam" id="2.30.30.380:FF:000001">
    <property type="entry name" value="Protein transport protein SEC23"/>
    <property type="match status" value="1"/>
</dbReference>
<evidence type="ECO:0000256" key="2">
    <source>
        <dbReference type="ARBA" id="ARBA00022448"/>
    </source>
</evidence>
<comment type="caution">
    <text evidence="15">The sequence shown here is derived from an EMBL/GenBank/DDBJ whole genome shotgun (WGS) entry which is preliminary data.</text>
</comment>
<accession>A0ABD2QF68</accession>
<evidence type="ECO:0000256" key="4">
    <source>
        <dbReference type="ARBA" id="ARBA00022824"/>
    </source>
</evidence>
<sequence>MNSMTDYINSVEANDGLRFAWNYWPASKVEVANSVIPISCLYTPLKERYNLPPINYNPVACSQCLGILNPFCQYDIASQSWICCLCKSRNNFPPQYRGMTPEMLPAELMSQYTTLEYTIASNRSMPPIFLYVLDTCIDDNELAHLKQAINNSIELLPPNSLVGFITFGRMISVHELETSKMSKCWVFNGNKNYDCQRVQVLLGMNRSGASFTPQQPAQPRQMGAPPGQGPAPALPNNKFIQPVEKVKPWLRQIMDELSTDPWPVPAGHRPVRACGAALSIAVGLMEASFPNTGARIMLFQAGPCTIGPGMVVDDDLKNAIRSHNDIDKDNTPFMHKAIKHYVALATRAATNLHVVDIYSCSLDQIGIHEEKYLANYTGGHIVLTDSFASSLFQQTFERSFDRTANGSYKMNFAGQMECKTSADLKVSGCIGSCFSSNVKRNNVGDHEIGIGGTSVWRLNGITPSSTYGVYFQLGAEPQMQGGQQGCYIQFITQFQTAEGLRKIRVTTACRPWIEPTQNRATIIMGFDQEAAAVLMTRW</sequence>
<feature type="compositionally biased region" description="Low complexity" evidence="11">
    <location>
        <begin position="213"/>
        <end position="226"/>
    </location>
</feature>
<keyword evidence="4 10" id="KW-0256">Endoplasmic reticulum</keyword>
<comment type="similarity">
    <text evidence="1 10">Belongs to the SEC23/SEC24 family. SEC23 subfamily.</text>
</comment>
<reference evidence="15 16" key="1">
    <citation type="submission" date="2024-11" db="EMBL/GenBank/DDBJ databases">
        <title>Adaptive evolution of stress response genes in parasites aligns with host niche diversity.</title>
        <authorList>
            <person name="Hahn C."/>
            <person name="Resl P."/>
        </authorList>
    </citation>
    <scope>NUCLEOTIDE SEQUENCE [LARGE SCALE GENOMIC DNA]</scope>
    <source>
        <strain evidence="15">EGGRZ-B1_66</strain>
        <tissue evidence="15">Body</tissue>
    </source>
</reference>
<evidence type="ECO:0000256" key="7">
    <source>
        <dbReference type="ARBA" id="ARBA00022927"/>
    </source>
</evidence>
<dbReference type="SUPFAM" id="SSF81995">
    <property type="entry name" value="beta-sandwich domain of Sec23/24"/>
    <property type="match status" value="1"/>
</dbReference>
<evidence type="ECO:0000256" key="1">
    <source>
        <dbReference type="ARBA" id="ARBA00009210"/>
    </source>
</evidence>
<evidence type="ECO:0000256" key="8">
    <source>
        <dbReference type="ARBA" id="ARBA00023136"/>
    </source>
</evidence>
<keyword evidence="16" id="KW-1185">Reference proteome</keyword>
<dbReference type="Gene3D" id="3.40.50.410">
    <property type="entry name" value="von Willebrand factor, type A domain"/>
    <property type="match status" value="1"/>
</dbReference>
<evidence type="ECO:0000256" key="10">
    <source>
        <dbReference type="RuleBase" id="RU365030"/>
    </source>
</evidence>
<evidence type="ECO:0000313" key="16">
    <source>
        <dbReference type="Proteomes" id="UP001626550"/>
    </source>
</evidence>
<dbReference type="InterPro" id="IPR036465">
    <property type="entry name" value="vWFA_dom_sf"/>
</dbReference>
<dbReference type="SUPFAM" id="SSF53300">
    <property type="entry name" value="vWA-like"/>
    <property type="match status" value="1"/>
</dbReference>
<keyword evidence="7 10" id="KW-0653">Protein transport</keyword>
<dbReference type="InterPro" id="IPR006895">
    <property type="entry name" value="Znf_Sec23_Sec24"/>
</dbReference>